<sequence>MTKVVYEIVEHDGGWAYRMDGAYSETFPTHSDALQAARIAAAEQQVGDEDTEINYQDEAGRWHEEYSQGGDRPEAEVVDSYEEQQPSRNAV</sequence>
<dbReference type="EMBL" id="JAVRAF010000001">
    <property type="protein sequence ID" value="MDX8301544.1"/>
    <property type="molecule type" value="Genomic_DNA"/>
</dbReference>
<evidence type="ECO:0000313" key="4">
    <source>
        <dbReference type="Proteomes" id="UP000187891"/>
    </source>
</evidence>
<dbReference type="EMBL" id="FMUE01000001">
    <property type="protein sequence ID" value="SCX05208.1"/>
    <property type="molecule type" value="Genomic_DNA"/>
</dbReference>
<gene>
    <name evidence="3" type="ORF">DSM25559_0503</name>
    <name evidence="2" type="ORF">RMR22_04760</name>
</gene>
<reference evidence="3" key="1">
    <citation type="submission" date="2016-10" db="EMBL/GenBank/DDBJ databases">
        <authorList>
            <person name="de Groot N.N."/>
        </authorList>
    </citation>
    <scope>NUCLEOTIDE SEQUENCE [LARGE SCALE GENOMIC DNA]</scope>
    <source>
        <strain evidence="3">DSM25559</strain>
    </source>
</reference>
<dbReference type="RefSeq" id="WP_077117617.1">
    <property type="nucleotide sequence ID" value="NZ_CP192781.1"/>
</dbReference>
<evidence type="ECO:0000313" key="2">
    <source>
        <dbReference type="EMBL" id="MDX8301544.1"/>
    </source>
</evidence>
<organism evidence="3 4">
    <name type="scientific">Agrobacterium rosae</name>
    <dbReference type="NCBI Taxonomy" id="1972867"/>
    <lineage>
        <taxon>Bacteria</taxon>
        <taxon>Pseudomonadati</taxon>
        <taxon>Pseudomonadota</taxon>
        <taxon>Alphaproteobacteria</taxon>
        <taxon>Hyphomicrobiales</taxon>
        <taxon>Rhizobiaceae</taxon>
        <taxon>Rhizobium/Agrobacterium group</taxon>
        <taxon>Agrobacterium</taxon>
    </lineage>
</organism>
<feature type="compositionally biased region" description="Basic and acidic residues" evidence="1">
    <location>
        <begin position="64"/>
        <end position="75"/>
    </location>
</feature>
<evidence type="ECO:0000256" key="1">
    <source>
        <dbReference type="SAM" id="MobiDB-lite"/>
    </source>
</evidence>
<evidence type="ECO:0000313" key="3">
    <source>
        <dbReference type="EMBL" id="SCX05208.1"/>
    </source>
</evidence>
<dbReference type="InterPro" id="IPR018691">
    <property type="entry name" value="DUF2188"/>
</dbReference>
<name>A0A1R3TCZ0_9HYPH</name>
<reference evidence="2" key="3">
    <citation type="journal article" date="2023" name="Phytobiomes J">
        <title>Deciphering the key players within the bacterial microbiota associated with aerial crown gall tumors on rhododendron: Insights into the gallobiome.</title>
        <authorList>
            <person name="Kuzmanovic N."/>
            <person name="Nesme J."/>
            <person name="Wolf J."/>
            <person name="Neumann-Schaal M."/>
            <person name="Petersen J."/>
            <person name="Fernandez-Gnecco G."/>
            <person name="Sproeer C."/>
            <person name="Bunk B."/>
            <person name="Overmann J."/>
            <person name="Sorensen S.J."/>
            <person name="Idczak E."/>
            <person name="Smalla K."/>
        </authorList>
    </citation>
    <scope>NUCLEOTIDE SEQUENCE</scope>
    <source>
        <strain evidence="2">Rho-11.1</strain>
    </source>
</reference>
<dbReference type="Pfam" id="PF09954">
    <property type="entry name" value="DUF2188"/>
    <property type="match status" value="1"/>
</dbReference>
<dbReference type="AlphaFoldDB" id="A0A1R3TCZ0"/>
<feature type="region of interest" description="Disordered" evidence="1">
    <location>
        <begin position="64"/>
        <end position="91"/>
    </location>
</feature>
<dbReference type="STRING" id="1907666.DSM25559_0503"/>
<dbReference type="Proteomes" id="UP000187891">
    <property type="component" value="Unassembled WGS sequence"/>
</dbReference>
<accession>A0A1R3TCZ0</accession>
<protein>
    <submittedName>
        <fullName evidence="2">DUF2188 domain-containing protein</fullName>
    </submittedName>
</protein>
<proteinExistence type="predicted"/>
<reference evidence="4" key="2">
    <citation type="submission" date="2016-10" db="EMBL/GenBank/DDBJ databases">
        <authorList>
            <person name="Wibberg D."/>
        </authorList>
    </citation>
    <scope>NUCLEOTIDE SEQUENCE [LARGE SCALE GENOMIC DNA]</scope>
</reference>